<dbReference type="SUPFAM" id="SSF51556">
    <property type="entry name" value="Metallo-dependent hydrolases"/>
    <property type="match status" value="1"/>
</dbReference>
<protein>
    <recommendedName>
        <fullName evidence="5">Uronate isomerase</fullName>
        <ecNumber evidence="4">5.3.1.12</ecNumber>
    </recommendedName>
</protein>
<dbReference type="EMBL" id="WSZK01000007">
    <property type="protein sequence ID" value="MWG33478.1"/>
    <property type="molecule type" value="Genomic_DNA"/>
</dbReference>
<name>A0A6B0GPD0_9EURY</name>
<dbReference type="Gene3D" id="3.20.20.140">
    <property type="entry name" value="Metal-dependent hydrolases"/>
    <property type="match status" value="1"/>
</dbReference>
<dbReference type="GO" id="GO:0042840">
    <property type="term" value="P:D-glucuronate catabolic process"/>
    <property type="evidence" value="ECO:0007669"/>
    <property type="project" value="TreeGrafter"/>
</dbReference>
<evidence type="ECO:0000256" key="6">
    <source>
        <dbReference type="ARBA" id="ARBA00023235"/>
    </source>
</evidence>
<dbReference type="Gene3D" id="1.10.2020.10">
    <property type="entry name" value="uronate isomerase, domain 2, chain A"/>
    <property type="match status" value="1"/>
</dbReference>
<keyword evidence="8" id="KW-1185">Reference proteome</keyword>
<proteinExistence type="inferred from homology"/>
<dbReference type="AlphaFoldDB" id="A0A6B0GPD0"/>
<dbReference type="EC" id="5.3.1.12" evidence="4"/>
<dbReference type="PANTHER" id="PTHR30068">
    <property type="entry name" value="URONATE ISOMERASE"/>
    <property type="match status" value="1"/>
</dbReference>
<dbReference type="InterPro" id="IPR003766">
    <property type="entry name" value="Uronate_isomerase"/>
</dbReference>
<dbReference type="GO" id="GO:0019698">
    <property type="term" value="P:D-galacturonate catabolic process"/>
    <property type="evidence" value="ECO:0007669"/>
    <property type="project" value="TreeGrafter"/>
</dbReference>
<evidence type="ECO:0000313" key="7">
    <source>
        <dbReference type="EMBL" id="MWG33478.1"/>
    </source>
</evidence>
<evidence type="ECO:0000256" key="4">
    <source>
        <dbReference type="ARBA" id="ARBA00012546"/>
    </source>
</evidence>
<evidence type="ECO:0000256" key="5">
    <source>
        <dbReference type="ARBA" id="ARBA00020555"/>
    </source>
</evidence>
<comment type="similarity">
    <text evidence="3">Belongs to the metallo-dependent hydrolases superfamily. Uronate isomerase family.</text>
</comment>
<comment type="pathway">
    <text evidence="2">Carbohydrate metabolism; pentose and glucuronate interconversion.</text>
</comment>
<organism evidence="7 8">
    <name type="scientific">Halomarina oriensis</name>
    <dbReference type="NCBI Taxonomy" id="671145"/>
    <lineage>
        <taxon>Archaea</taxon>
        <taxon>Methanobacteriati</taxon>
        <taxon>Methanobacteriota</taxon>
        <taxon>Stenosarchaea group</taxon>
        <taxon>Halobacteria</taxon>
        <taxon>Halobacteriales</taxon>
        <taxon>Natronomonadaceae</taxon>
        <taxon>Halomarina</taxon>
    </lineage>
</organism>
<gene>
    <name evidence="7" type="primary">uxaC</name>
    <name evidence="7" type="ORF">GQS65_03060</name>
</gene>
<sequence>MSFLDEDYLLETEAARTLYDGIADLPILDPHSHLDVRELVENEGWNDVWAVEGATDHYVWAAMRARGVPEERITGDASNREKWTALAEVFPELAGSPTYEWVHLDLKRRFGIETPISAATADDIWAETARQLESDEMRPQELLREMSVEVVCSTDDPTSSLDLHERAAEEVEGVDVLPTWRADRAVHVGHREWDAFVDELAEATGIDTSALDGFLDALAATHDHFAAHGCRASDLSVREPVSRPVDRRRAERIYAAERRGEGLTDEERADFAAFVLEYVGELNAEKGWVTQLHVGPVRDYRDDLFERLGSAAGGTVTTNDVDVADGLRHFLNAFDGELDVVLYVVDPTHYPTITTIARAFPNVSVGPAWWFNDSPIGMERQLEYVGSVDLLANHAGMVSDSRKLLSFDSRFELFRRTLANVLGRHVERGQMPMAHATDLAEHVALDRPRELFGFE</sequence>
<dbReference type="GO" id="GO:0008880">
    <property type="term" value="F:glucuronate isomerase activity"/>
    <property type="evidence" value="ECO:0007669"/>
    <property type="project" value="UniProtKB-EC"/>
</dbReference>
<dbReference type="Proteomes" id="UP000451471">
    <property type="component" value="Unassembled WGS sequence"/>
</dbReference>
<evidence type="ECO:0000256" key="3">
    <source>
        <dbReference type="ARBA" id="ARBA00008397"/>
    </source>
</evidence>
<dbReference type="UniPathway" id="UPA00246"/>
<comment type="caution">
    <text evidence="7">The sequence shown here is derived from an EMBL/GenBank/DDBJ whole genome shotgun (WGS) entry which is preliminary data.</text>
</comment>
<dbReference type="Pfam" id="PF02614">
    <property type="entry name" value="UxaC"/>
    <property type="match status" value="1"/>
</dbReference>
<dbReference type="PANTHER" id="PTHR30068:SF4">
    <property type="entry name" value="URONATE ISOMERASE"/>
    <property type="match status" value="1"/>
</dbReference>
<comment type="catalytic activity">
    <reaction evidence="1">
        <text>D-glucuronate = D-fructuronate</text>
        <dbReference type="Rhea" id="RHEA:13049"/>
        <dbReference type="ChEBI" id="CHEBI:58720"/>
        <dbReference type="ChEBI" id="CHEBI:59863"/>
        <dbReference type="EC" id="5.3.1.12"/>
    </reaction>
</comment>
<dbReference type="InterPro" id="IPR032466">
    <property type="entry name" value="Metal_Hydrolase"/>
</dbReference>
<accession>A0A6B0GPD0</accession>
<evidence type="ECO:0000256" key="1">
    <source>
        <dbReference type="ARBA" id="ARBA00001165"/>
    </source>
</evidence>
<evidence type="ECO:0000313" key="8">
    <source>
        <dbReference type="Proteomes" id="UP000451471"/>
    </source>
</evidence>
<keyword evidence="6 7" id="KW-0413">Isomerase</keyword>
<dbReference type="OrthoDB" id="191513at2157"/>
<dbReference type="NCBIfam" id="NF002794">
    <property type="entry name" value="PRK02925.1"/>
    <property type="match status" value="1"/>
</dbReference>
<dbReference type="RefSeq" id="WP_158203202.1">
    <property type="nucleotide sequence ID" value="NZ_WSZK01000007.1"/>
</dbReference>
<evidence type="ECO:0000256" key="2">
    <source>
        <dbReference type="ARBA" id="ARBA00004892"/>
    </source>
</evidence>
<reference evidence="7 8" key="1">
    <citation type="submission" date="2019-12" db="EMBL/GenBank/DDBJ databases">
        <title>Halocatena pleomorpha gen. nov. sp. nov., an extremely halophilic archaeon of family Halobacteriaceae isolated from saltpan soil.</title>
        <authorList>
            <person name="Pal Y."/>
            <person name="Verma A."/>
            <person name="Krishnamurthi S."/>
            <person name="Kumar P."/>
        </authorList>
    </citation>
    <scope>NUCLEOTIDE SEQUENCE [LARGE SCALE GENOMIC DNA]</scope>
    <source>
        <strain evidence="7 8">JCM 16495</strain>
    </source>
</reference>